<keyword evidence="1" id="KW-0472">Membrane</keyword>
<protein>
    <submittedName>
        <fullName evidence="2">Uncharacterized protein</fullName>
    </submittedName>
</protein>
<keyword evidence="1" id="KW-1133">Transmembrane helix</keyword>
<keyword evidence="3" id="KW-1185">Reference proteome</keyword>
<name>A0ABM7S5V9_9FLAO</name>
<evidence type="ECO:0000313" key="2">
    <source>
        <dbReference type="EMBL" id="BCY28945.1"/>
    </source>
</evidence>
<accession>A0ABM7S5V9</accession>
<feature type="transmembrane region" description="Helical" evidence="1">
    <location>
        <begin position="47"/>
        <end position="74"/>
    </location>
</feature>
<keyword evidence="1" id="KW-0812">Transmembrane</keyword>
<evidence type="ECO:0000256" key="1">
    <source>
        <dbReference type="SAM" id="Phobius"/>
    </source>
</evidence>
<sequence length="114" mass="13230">MKTIKSALHYFIWILLSLVVGIIYMRLLLGSPSKINYKGFDYLIGIYYYHGLVFVGTIIGIFIAVFFFIIDYFILRKKLSNNWNSLLIRISILLLIAIIVGIVHYILEKVIDVI</sequence>
<dbReference type="Proteomes" id="UP000825258">
    <property type="component" value="Chromosome"/>
</dbReference>
<evidence type="ECO:0000313" key="3">
    <source>
        <dbReference type="Proteomes" id="UP000825258"/>
    </source>
</evidence>
<proteinExistence type="predicted"/>
<gene>
    <name evidence="2" type="ORF">KK2020170_18130</name>
</gene>
<dbReference type="EMBL" id="AP024749">
    <property type="protein sequence ID" value="BCY28945.1"/>
    <property type="molecule type" value="Genomic_DNA"/>
</dbReference>
<feature type="transmembrane region" description="Helical" evidence="1">
    <location>
        <begin position="7"/>
        <end position="27"/>
    </location>
</feature>
<reference evidence="2 3" key="1">
    <citation type="submission" date="2021-06" db="EMBL/GenBank/DDBJ databases">
        <title>Whole genome sequences of Flavobacterium sp. KK2020170 and assembly.</title>
        <authorList>
            <person name="Kitahara K."/>
            <person name="Miyoshi S."/>
            <person name="Uesaka K."/>
        </authorList>
    </citation>
    <scope>NUCLEOTIDE SEQUENCE [LARGE SCALE GENOMIC DNA]</scope>
    <source>
        <strain evidence="2 3">KK2020170</strain>
    </source>
</reference>
<feature type="transmembrane region" description="Helical" evidence="1">
    <location>
        <begin position="86"/>
        <end position="107"/>
    </location>
</feature>
<organism evidence="2 3">
    <name type="scientific">Flavobacterium okayamense</name>
    <dbReference type="NCBI Taxonomy" id="2830782"/>
    <lineage>
        <taxon>Bacteria</taxon>
        <taxon>Pseudomonadati</taxon>
        <taxon>Bacteroidota</taxon>
        <taxon>Flavobacteriia</taxon>
        <taxon>Flavobacteriales</taxon>
        <taxon>Flavobacteriaceae</taxon>
        <taxon>Flavobacterium</taxon>
    </lineage>
</organism>
<dbReference type="RefSeq" id="WP_221258050.1">
    <property type="nucleotide sequence ID" value="NZ_AP024749.1"/>
</dbReference>